<dbReference type="InterPro" id="IPR029058">
    <property type="entry name" value="AB_hydrolase_fold"/>
</dbReference>
<dbReference type="AlphaFoldDB" id="A0A9X3NAI3"/>
<feature type="domain" description="AB hydrolase-1" evidence="2">
    <location>
        <begin position="2"/>
        <end position="43"/>
    </location>
</feature>
<dbReference type="GO" id="GO:0016787">
    <property type="term" value="F:hydrolase activity"/>
    <property type="evidence" value="ECO:0007669"/>
    <property type="project" value="UniProtKB-KW"/>
</dbReference>
<proteinExistence type="predicted"/>
<evidence type="ECO:0000256" key="1">
    <source>
        <dbReference type="SAM" id="MobiDB-lite"/>
    </source>
</evidence>
<dbReference type="Gene3D" id="3.40.50.1820">
    <property type="entry name" value="alpha/beta hydrolase"/>
    <property type="match status" value="1"/>
</dbReference>
<protein>
    <submittedName>
        <fullName evidence="3">Alpha/beta hydrolase</fullName>
    </submittedName>
</protein>
<dbReference type="InterPro" id="IPR000073">
    <property type="entry name" value="AB_hydrolase_1"/>
</dbReference>
<sequence>MTLVLLHALGTDRHMWDSVLPYLDDDVLALDMPGFGDAPPLAATTGPGAENGRGVVGALQERERGGVGVGRG</sequence>
<reference evidence="3" key="1">
    <citation type="submission" date="2022-10" db="EMBL/GenBank/DDBJ databases">
        <title>The WGS of Solirubrobacter phytolaccae KCTC 29190.</title>
        <authorList>
            <person name="Jiang Z."/>
        </authorList>
    </citation>
    <scope>NUCLEOTIDE SEQUENCE</scope>
    <source>
        <strain evidence="3">KCTC 29190</strain>
    </source>
</reference>
<dbReference type="EMBL" id="JAPDDP010000041">
    <property type="protein sequence ID" value="MDA0182828.1"/>
    <property type="molecule type" value="Genomic_DNA"/>
</dbReference>
<keyword evidence="4" id="KW-1185">Reference proteome</keyword>
<evidence type="ECO:0000259" key="2">
    <source>
        <dbReference type="Pfam" id="PF00561"/>
    </source>
</evidence>
<comment type="caution">
    <text evidence="3">The sequence shown here is derived from an EMBL/GenBank/DDBJ whole genome shotgun (WGS) entry which is preliminary data.</text>
</comment>
<evidence type="ECO:0000313" key="3">
    <source>
        <dbReference type="EMBL" id="MDA0182828.1"/>
    </source>
</evidence>
<evidence type="ECO:0000313" key="4">
    <source>
        <dbReference type="Proteomes" id="UP001147653"/>
    </source>
</evidence>
<keyword evidence="3" id="KW-0378">Hydrolase</keyword>
<dbReference type="Pfam" id="PF00561">
    <property type="entry name" value="Abhydrolase_1"/>
    <property type="match status" value="1"/>
</dbReference>
<accession>A0A9X3NAI3</accession>
<gene>
    <name evidence="3" type="ORF">OJ997_21125</name>
</gene>
<dbReference type="SUPFAM" id="SSF53474">
    <property type="entry name" value="alpha/beta-Hydrolases"/>
    <property type="match status" value="1"/>
</dbReference>
<dbReference type="Proteomes" id="UP001147653">
    <property type="component" value="Unassembled WGS sequence"/>
</dbReference>
<organism evidence="3 4">
    <name type="scientific">Solirubrobacter phytolaccae</name>
    <dbReference type="NCBI Taxonomy" id="1404360"/>
    <lineage>
        <taxon>Bacteria</taxon>
        <taxon>Bacillati</taxon>
        <taxon>Actinomycetota</taxon>
        <taxon>Thermoleophilia</taxon>
        <taxon>Solirubrobacterales</taxon>
        <taxon>Solirubrobacteraceae</taxon>
        <taxon>Solirubrobacter</taxon>
    </lineage>
</organism>
<name>A0A9X3NAI3_9ACTN</name>
<feature type="non-terminal residue" evidence="3">
    <location>
        <position position="72"/>
    </location>
</feature>
<dbReference type="RefSeq" id="WP_270027210.1">
    <property type="nucleotide sequence ID" value="NZ_JAPDDP010000041.1"/>
</dbReference>
<feature type="region of interest" description="Disordered" evidence="1">
    <location>
        <begin position="43"/>
        <end position="72"/>
    </location>
</feature>